<gene>
    <name evidence="5" type="primary">LOC117565010</name>
</gene>
<reference evidence="5" key="1">
    <citation type="submission" date="2025-08" db="UniProtKB">
        <authorList>
            <consortium name="RefSeq"/>
        </authorList>
    </citation>
    <scope>IDENTIFICATION</scope>
    <source>
        <strain evidence="5">15112-1751.03</strain>
        <tissue evidence="5">Whole Adult</tissue>
    </source>
</reference>
<keyword evidence="1" id="KW-0472">Membrane</keyword>
<feature type="domain" description="EGF-like" evidence="3">
    <location>
        <begin position="128"/>
        <end position="162"/>
    </location>
</feature>
<dbReference type="AlphaFoldDB" id="A0A9C6SL58"/>
<feature type="domain" description="EGF-like" evidence="3">
    <location>
        <begin position="164"/>
        <end position="195"/>
    </location>
</feature>
<evidence type="ECO:0000313" key="4">
    <source>
        <dbReference type="Proteomes" id="UP000515160"/>
    </source>
</evidence>
<dbReference type="PANTHER" id="PTHR24047:SF29">
    <property type="entry name" value="EATER-RELATED"/>
    <property type="match status" value="1"/>
</dbReference>
<evidence type="ECO:0000313" key="5">
    <source>
        <dbReference type="RefSeq" id="XP_051858080.1"/>
    </source>
</evidence>
<evidence type="ECO:0000256" key="1">
    <source>
        <dbReference type="SAM" id="Phobius"/>
    </source>
</evidence>
<proteinExistence type="predicted"/>
<name>A0A9C6SL58_DROAB</name>
<evidence type="ECO:0000259" key="3">
    <source>
        <dbReference type="SMART" id="SM00181"/>
    </source>
</evidence>
<dbReference type="OrthoDB" id="409374at2759"/>
<sequence length="278" mass="30722">MLLRYYIFFALLPSGIFAGFCEKTERRMINGVLKTRIIKVCCFGYKQQIMNNGIGLKCVPICKEDCGNGTCSSPNSCSCNVGYTNKDRDASQRCVPDCDGGCGKGECIAPNTCHCEDGYEADNHCAPICSSGCPNGYCEEPGKCSCNEGYAQADNQTDAACLPVCETECGEHRRCVAPNTCECLEEYIGKVDECTEHVDGLQGVMDFLKHWMIELAICVTSVITLLIVVCIFVARKKRRTKIPVNRRESAIFLNRNNSIYAPSTQLIIEENNQGFEDK</sequence>
<feature type="domain" description="EGF-like" evidence="3">
    <location>
        <begin position="61"/>
        <end position="95"/>
    </location>
</feature>
<dbReference type="SMART" id="SM00181">
    <property type="entry name" value="EGF"/>
    <property type="match status" value="4"/>
</dbReference>
<accession>A0A9C6SL58</accession>
<dbReference type="InterPro" id="IPR000742">
    <property type="entry name" value="EGF"/>
</dbReference>
<evidence type="ECO:0000256" key="2">
    <source>
        <dbReference type="SAM" id="SignalP"/>
    </source>
</evidence>
<feature type="transmembrane region" description="Helical" evidence="1">
    <location>
        <begin position="211"/>
        <end position="234"/>
    </location>
</feature>
<feature type="domain" description="EGF-like" evidence="3">
    <location>
        <begin position="97"/>
        <end position="126"/>
    </location>
</feature>
<feature type="signal peptide" evidence="2">
    <location>
        <begin position="1"/>
        <end position="18"/>
    </location>
</feature>
<keyword evidence="1" id="KW-0812">Transmembrane</keyword>
<dbReference type="InterPro" id="IPR053255">
    <property type="entry name" value="EGF-like_domain"/>
</dbReference>
<dbReference type="GeneID" id="117565010"/>
<organism evidence="4 5">
    <name type="scientific">Drosophila albomicans</name>
    <name type="common">Fruit fly</name>
    <dbReference type="NCBI Taxonomy" id="7291"/>
    <lineage>
        <taxon>Eukaryota</taxon>
        <taxon>Metazoa</taxon>
        <taxon>Ecdysozoa</taxon>
        <taxon>Arthropoda</taxon>
        <taxon>Hexapoda</taxon>
        <taxon>Insecta</taxon>
        <taxon>Pterygota</taxon>
        <taxon>Neoptera</taxon>
        <taxon>Endopterygota</taxon>
        <taxon>Diptera</taxon>
        <taxon>Brachycera</taxon>
        <taxon>Muscomorpha</taxon>
        <taxon>Ephydroidea</taxon>
        <taxon>Drosophilidae</taxon>
        <taxon>Drosophila</taxon>
    </lineage>
</organism>
<keyword evidence="4" id="KW-1185">Reference proteome</keyword>
<protein>
    <submittedName>
        <fullName evidence="5">Epidermal growth factor-like protein isoform X1</fullName>
    </submittedName>
</protein>
<feature type="chain" id="PRO_5038339151" evidence="2">
    <location>
        <begin position="19"/>
        <end position="278"/>
    </location>
</feature>
<keyword evidence="1" id="KW-1133">Transmembrane helix</keyword>
<dbReference type="Proteomes" id="UP000515160">
    <property type="component" value="Chromosome 2L"/>
</dbReference>
<dbReference type="PANTHER" id="PTHR24047">
    <property type="entry name" value="FI01909P-RELATED"/>
    <property type="match status" value="1"/>
</dbReference>
<dbReference type="Gene3D" id="2.10.25.10">
    <property type="entry name" value="Laminin"/>
    <property type="match status" value="4"/>
</dbReference>
<dbReference type="RefSeq" id="XP_051858080.1">
    <property type="nucleotide sequence ID" value="XM_052002120.1"/>
</dbReference>
<keyword evidence="2" id="KW-0732">Signal</keyword>